<evidence type="ECO:0000259" key="5">
    <source>
        <dbReference type="Pfam" id="PF04932"/>
    </source>
</evidence>
<gene>
    <name evidence="6" type="ORF">K1I37_09840</name>
</gene>
<keyword evidence="7" id="KW-1185">Reference proteome</keyword>
<dbReference type="InterPro" id="IPR007016">
    <property type="entry name" value="O-antigen_ligase-rel_domated"/>
</dbReference>
<evidence type="ECO:0000256" key="4">
    <source>
        <dbReference type="ARBA" id="ARBA00023136"/>
    </source>
</evidence>
<dbReference type="Pfam" id="PF04932">
    <property type="entry name" value="Wzy_C"/>
    <property type="match status" value="1"/>
</dbReference>
<reference evidence="7" key="1">
    <citation type="journal article" date="2022" name="G3 (Bethesda)">
        <title>Unveiling the complete genome sequence of Alicyclobacillus acidoterrestris DSM 3922T, a taint-producing strain.</title>
        <authorList>
            <person name="Leonardo I.C."/>
            <person name="Barreto Crespo M.T."/>
            <person name="Gaspar F.B."/>
        </authorList>
    </citation>
    <scope>NUCLEOTIDE SEQUENCE [LARGE SCALE GENOMIC DNA]</scope>
    <source>
        <strain evidence="7">DSM 3922</strain>
    </source>
</reference>
<evidence type="ECO:0000256" key="3">
    <source>
        <dbReference type="ARBA" id="ARBA00022989"/>
    </source>
</evidence>
<keyword evidence="3" id="KW-1133">Transmembrane helix</keyword>
<sequence>MQDQAHLVAGELNGEKPFGARVAKWCTYLLIAFPIVDYTLRLSALHYLGSVWDKVVLFILAVIALNRYIRGHRPRAFGFAKFAGWYILYCFALMVIGLSHPSIAFDGFRMDVYYILFGLLLPFLVEPRDVPKFLHAAAAVAILIGVHGVIQYVMAPQIPSGWVDVTEHVRTRVFSVLKSPNELGAAMEMMIPIVFGLCIWERNRVRKWVYGLGGLFCLLTLFLTGTRGAWMGFGAALLFIAIVYERKLLIVLVILGVIGFFLPPIHHRVMDLFNPVYMIKSAQGGRIIRWQTAFDVMSGNPLFGAGLGRYGGSVASTHGYSIYSDNYYAKILGESGLVGLVLFVAMHIAILREMIVTVVRRAKGRQRYLALGGLAGVVAILVHNCVENVFEYAPSLMLYFVMVGLFLLWGRSLENQEVQHEE</sequence>
<dbReference type="GO" id="GO:0016874">
    <property type="term" value="F:ligase activity"/>
    <property type="evidence" value="ECO:0007669"/>
    <property type="project" value="UniProtKB-KW"/>
</dbReference>
<dbReference type="STRING" id="1356854.N007_07390"/>
<name>T0D417_ALIAG</name>
<dbReference type="KEGG" id="aaco:K1I37_09840"/>
<evidence type="ECO:0000256" key="1">
    <source>
        <dbReference type="ARBA" id="ARBA00004141"/>
    </source>
</evidence>
<dbReference type="Proteomes" id="UP000829401">
    <property type="component" value="Chromosome"/>
</dbReference>
<keyword evidence="2" id="KW-0812">Transmembrane</keyword>
<protein>
    <submittedName>
        <fullName evidence="6">O-antigen ligase family protein</fullName>
    </submittedName>
</protein>
<dbReference type="InterPro" id="IPR051533">
    <property type="entry name" value="WaaL-like"/>
</dbReference>
<dbReference type="EMBL" id="CP080467">
    <property type="protein sequence ID" value="UNO50676.1"/>
    <property type="molecule type" value="Genomic_DNA"/>
</dbReference>
<feature type="domain" description="O-antigen ligase-related" evidence="5">
    <location>
        <begin position="215"/>
        <end position="344"/>
    </location>
</feature>
<evidence type="ECO:0000313" key="6">
    <source>
        <dbReference type="EMBL" id="UNO50676.1"/>
    </source>
</evidence>
<dbReference type="PANTHER" id="PTHR37422:SF13">
    <property type="entry name" value="LIPOPOLYSACCHARIDE BIOSYNTHESIS PROTEIN PA4999-RELATED"/>
    <property type="match status" value="1"/>
</dbReference>
<evidence type="ECO:0000256" key="2">
    <source>
        <dbReference type="ARBA" id="ARBA00022692"/>
    </source>
</evidence>
<dbReference type="OrthoDB" id="9806320at2"/>
<evidence type="ECO:0000313" key="7">
    <source>
        <dbReference type="Proteomes" id="UP000829401"/>
    </source>
</evidence>
<accession>A0A9E7CZX8</accession>
<keyword evidence="4" id="KW-0472">Membrane</keyword>
<proteinExistence type="predicted"/>
<dbReference type="eggNOG" id="COG3307">
    <property type="taxonomic scope" value="Bacteria"/>
</dbReference>
<keyword evidence="6" id="KW-0436">Ligase</keyword>
<accession>T0D417</accession>
<organism evidence="6 7">
    <name type="scientific">Alicyclobacillus acidoterrestris (strain ATCC 49025 / DSM 3922 / CIP 106132 / NCIMB 13137 / GD3B)</name>
    <dbReference type="NCBI Taxonomy" id="1356854"/>
    <lineage>
        <taxon>Bacteria</taxon>
        <taxon>Bacillati</taxon>
        <taxon>Bacillota</taxon>
        <taxon>Bacilli</taxon>
        <taxon>Bacillales</taxon>
        <taxon>Alicyclobacillaceae</taxon>
        <taxon>Alicyclobacillus</taxon>
    </lineage>
</organism>
<dbReference type="RefSeq" id="WP_021296515.1">
    <property type="nucleotide sequence ID" value="NZ_AURB01000129.1"/>
</dbReference>
<dbReference type="AlphaFoldDB" id="T0D417"/>
<dbReference type="PANTHER" id="PTHR37422">
    <property type="entry name" value="TEICHURONIC ACID BIOSYNTHESIS PROTEIN TUAE"/>
    <property type="match status" value="1"/>
</dbReference>
<comment type="subcellular location">
    <subcellularLocation>
        <location evidence="1">Membrane</location>
        <topology evidence="1">Multi-pass membrane protein</topology>
    </subcellularLocation>
</comment>
<dbReference type="GO" id="GO:0016020">
    <property type="term" value="C:membrane"/>
    <property type="evidence" value="ECO:0007669"/>
    <property type="project" value="UniProtKB-SubCell"/>
</dbReference>